<feature type="binding site" evidence="10">
    <location>
        <position position="284"/>
    </location>
    <ligand>
        <name>thiamine diphosphate</name>
        <dbReference type="ChEBI" id="CHEBI:58937"/>
    </ligand>
</feature>
<reference evidence="13" key="2">
    <citation type="submission" date="2021-04" db="EMBL/GenBank/DDBJ databases">
        <authorList>
            <person name="Gilroy R."/>
        </authorList>
    </citation>
    <scope>NUCLEOTIDE SEQUENCE</scope>
    <source>
        <strain evidence="13">2189</strain>
    </source>
</reference>
<dbReference type="GO" id="GO:0030976">
    <property type="term" value="F:thiamine pyrophosphate binding"/>
    <property type="evidence" value="ECO:0007669"/>
    <property type="project" value="UniProtKB-UniRule"/>
</dbReference>
<evidence type="ECO:0000256" key="6">
    <source>
        <dbReference type="ARBA" id="ARBA00022842"/>
    </source>
</evidence>
<feature type="coiled-coil region" evidence="11">
    <location>
        <begin position="4"/>
        <end position="43"/>
    </location>
</feature>
<dbReference type="SUPFAM" id="SSF52922">
    <property type="entry name" value="TK C-terminal domain-like"/>
    <property type="match status" value="1"/>
</dbReference>
<evidence type="ECO:0000259" key="12">
    <source>
        <dbReference type="SMART" id="SM00861"/>
    </source>
</evidence>
<name>A0A9D1W019_9FIRM</name>
<dbReference type="PROSITE" id="PS00801">
    <property type="entry name" value="TRANSKETOLASE_1"/>
    <property type="match status" value="1"/>
</dbReference>
<keyword evidence="9 10" id="KW-0414">Isoprene biosynthesis</keyword>
<feature type="binding site" evidence="10">
    <location>
        <position position="357"/>
    </location>
    <ligand>
        <name>thiamine diphosphate</name>
        <dbReference type="ChEBI" id="CHEBI:58937"/>
    </ligand>
</feature>
<dbReference type="EC" id="2.2.1.7" evidence="10"/>
<dbReference type="CDD" id="cd02007">
    <property type="entry name" value="TPP_DXS"/>
    <property type="match status" value="1"/>
</dbReference>
<keyword evidence="6 10" id="KW-0460">Magnesium</keyword>
<dbReference type="GO" id="GO:0019288">
    <property type="term" value="P:isopentenyl diphosphate biosynthetic process, methylerythritol 4-phosphate pathway"/>
    <property type="evidence" value="ECO:0007669"/>
    <property type="project" value="TreeGrafter"/>
</dbReference>
<comment type="similarity">
    <text evidence="2 10">Belongs to the transketolase family. DXPS subfamily.</text>
</comment>
<organism evidence="13 14">
    <name type="scientific">Candidatus Borkfalkia faecavium</name>
    <dbReference type="NCBI Taxonomy" id="2838508"/>
    <lineage>
        <taxon>Bacteria</taxon>
        <taxon>Bacillati</taxon>
        <taxon>Bacillota</taxon>
        <taxon>Clostridia</taxon>
        <taxon>Christensenellales</taxon>
        <taxon>Christensenellaceae</taxon>
        <taxon>Candidatus Borkfalkia</taxon>
    </lineage>
</organism>
<comment type="subunit">
    <text evidence="3 10">Homodimer.</text>
</comment>
<evidence type="ECO:0000256" key="3">
    <source>
        <dbReference type="ARBA" id="ARBA00011738"/>
    </source>
</evidence>
<dbReference type="GO" id="GO:0000287">
    <property type="term" value="F:magnesium ion binding"/>
    <property type="evidence" value="ECO:0007669"/>
    <property type="project" value="UniProtKB-UniRule"/>
</dbReference>
<feature type="binding site" evidence="10">
    <location>
        <position position="148"/>
    </location>
    <ligand>
        <name>Mg(2+)</name>
        <dbReference type="ChEBI" id="CHEBI:18420"/>
    </ligand>
</feature>
<keyword evidence="11" id="KW-0175">Coiled coil</keyword>
<dbReference type="InterPro" id="IPR005475">
    <property type="entry name" value="Transketolase-like_Pyr-bd"/>
</dbReference>
<accession>A0A9D1W019</accession>
<comment type="cofactor">
    <cofactor evidence="10">
        <name>thiamine diphosphate</name>
        <dbReference type="ChEBI" id="CHEBI:58937"/>
    </cofactor>
    <text evidence="10">Binds 1 thiamine pyrophosphate per subunit.</text>
</comment>
<dbReference type="SMART" id="SM00861">
    <property type="entry name" value="Transket_pyr"/>
    <property type="match status" value="1"/>
</dbReference>
<sequence>MIIDRREKEELQVLAEEIKQYSIEQLEELAGHLREQLVSAVRENGGHLASNLGTVELTLALHKVFDFPQDKLIFDVGHQSYTHKILSGRDISHIRRKGGPSGFADPEESVFDSFISGHSGNSIAAGIGMCNARDTFGEQYKVISVIGDASMGNGLALEAVFSSEEKPKNFIVVLNDNGMAIDKNNSALARALARTSAKKNYRDFNSFMRRTFKETNAFGRQLRKMKYSIKGWLNKNEFFERCGFKYIGPVDGHSLPELIYMLENIKQLDVPILLHAVTVKGKGFEAAEEDPARFHGVGQNFVGSNNSFAVALGRVLCARAQTDPTLVAVTAAMTEGAGLADFASQFPNRFYDVGICEEYAVTMAAGMARGGLSPVVCLYSTFLQRAYDQIVHDVCLQNLPVIFCIDRAGFVGADGKTHQGLFDLSALRAVPNLKIFAPKDCSEFVDMFDYARSLACPVAIRYPNGYAANLGSRMRINHTMLWETLTEGDGVIVLASGARAVGRALDARRVSGLTNVKVINCRTVKPLDTGVLDRYAGHKIITFEEGYAAGGFGSAVAEYYAQKGEAVQLLLLGAPDAFVAHANAQEQADDALLTSRELAAHIRALAQSE</sequence>
<dbReference type="SUPFAM" id="SSF52518">
    <property type="entry name" value="Thiamin diphosphate-binding fold (THDP-binding)"/>
    <property type="match status" value="1"/>
</dbReference>
<comment type="function">
    <text evidence="10">Catalyzes the acyloin condensation reaction between C atoms 2 and 3 of pyruvate and glyceraldehyde 3-phosphate to yield 1-deoxy-D-xylulose-5-phosphate (DXP).</text>
</comment>
<dbReference type="GO" id="GO:0005829">
    <property type="term" value="C:cytosol"/>
    <property type="evidence" value="ECO:0007669"/>
    <property type="project" value="TreeGrafter"/>
</dbReference>
<feature type="binding site" evidence="10">
    <location>
        <begin position="149"/>
        <end position="150"/>
    </location>
    <ligand>
        <name>thiamine diphosphate</name>
        <dbReference type="ChEBI" id="CHEBI:58937"/>
    </ligand>
</feature>
<evidence type="ECO:0000256" key="1">
    <source>
        <dbReference type="ARBA" id="ARBA00004980"/>
    </source>
</evidence>
<proteinExistence type="inferred from homology"/>
<evidence type="ECO:0000256" key="2">
    <source>
        <dbReference type="ARBA" id="ARBA00011081"/>
    </source>
</evidence>
<keyword evidence="7 10" id="KW-0784">Thiamine biosynthesis</keyword>
<feature type="binding site" evidence="10">
    <location>
        <position position="177"/>
    </location>
    <ligand>
        <name>Mg(2+)</name>
        <dbReference type="ChEBI" id="CHEBI:18420"/>
    </ligand>
</feature>
<evidence type="ECO:0000256" key="10">
    <source>
        <dbReference type="HAMAP-Rule" id="MF_00315"/>
    </source>
</evidence>
<dbReference type="Pfam" id="PF02779">
    <property type="entry name" value="Transket_pyr"/>
    <property type="match status" value="1"/>
</dbReference>
<dbReference type="NCBIfam" id="TIGR00204">
    <property type="entry name" value="dxs"/>
    <property type="match status" value="1"/>
</dbReference>
<keyword evidence="8 10" id="KW-0786">Thiamine pyrophosphate</keyword>
<reference evidence="13" key="1">
    <citation type="journal article" date="2021" name="PeerJ">
        <title>Extensive microbial diversity within the chicken gut microbiome revealed by metagenomics and culture.</title>
        <authorList>
            <person name="Gilroy R."/>
            <person name="Ravi A."/>
            <person name="Getino M."/>
            <person name="Pursley I."/>
            <person name="Horton D.L."/>
            <person name="Alikhan N.F."/>
            <person name="Baker D."/>
            <person name="Gharbi K."/>
            <person name="Hall N."/>
            <person name="Watson M."/>
            <person name="Adriaenssens E.M."/>
            <person name="Foster-Nyarko E."/>
            <person name="Jarju S."/>
            <person name="Secka A."/>
            <person name="Antonio M."/>
            <person name="Oren A."/>
            <person name="Chaudhuri R.R."/>
            <person name="La Ragione R."/>
            <person name="Hildebrand F."/>
            <person name="Pallen M.J."/>
        </authorList>
    </citation>
    <scope>NUCLEOTIDE SEQUENCE</scope>
    <source>
        <strain evidence="13">2189</strain>
    </source>
</reference>
<keyword evidence="4 10" id="KW-0808">Transferase</keyword>
<evidence type="ECO:0000256" key="9">
    <source>
        <dbReference type="ARBA" id="ARBA00023229"/>
    </source>
</evidence>
<dbReference type="Proteomes" id="UP000886847">
    <property type="component" value="Unassembled WGS sequence"/>
</dbReference>
<comment type="caution">
    <text evidence="13">The sequence shown here is derived from an EMBL/GenBank/DDBJ whole genome shotgun (WGS) entry which is preliminary data.</text>
</comment>
<feature type="binding site" evidence="10">
    <location>
        <position position="177"/>
    </location>
    <ligand>
        <name>thiamine diphosphate</name>
        <dbReference type="ChEBI" id="CHEBI:58937"/>
    </ligand>
</feature>
<dbReference type="PANTHER" id="PTHR43322">
    <property type="entry name" value="1-D-DEOXYXYLULOSE 5-PHOSPHATE SYNTHASE-RELATED"/>
    <property type="match status" value="1"/>
</dbReference>
<evidence type="ECO:0000256" key="8">
    <source>
        <dbReference type="ARBA" id="ARBA00023052"/>
    </source>
</evidence>
<dbReference type="CDD" id="cd07033">
    <property type="entry name" value="TPP_PYR_DXS_TK_like"/>
    <property type="match status" value="1"/>
</dbReference>
<dbReference type="AlphaFoldDB" id="A0A9D1W019"/>
<comment type="pathway">
    <text evidence="1 10">Metabolic intermediate biosynthesis; 1-deoxy-D-xylulose 5-phosphate biosynthesis; 1-deoxy-D-xylulose 5-phosphate from D-glyceraldehyde 3-phosphate and pyruvate: step 1/1.</text>
</comment>
<feature type="binding site" evidence="10">
    <location>
        <position position="78"/>
    </location>
    <ligand>
        <name>thiamine diphosphate</name>
        <dbReference type="ChEBI" id="CHEBI:58937"/>
    </ligand>
</feature>
<comment type="catalytic activity">
    <reaction evidence="10">
        <text>D-glyceraldehyde 3-phosphate + pyruvate + H(+) = 1-deoxy-D-xylulose 5-phosphate + CO2</text>
        <dbReference type="Rhea" id="RHEA:12605"/>
        <dbReference type="ChEBI" id="CHEBI:15361"/>
        <dbReference type="ChEBI" id="CHEBI:15378"/>
        <dbReference type="ChEBI" id="CHEBI:16526"/>
        <dbReference type="ChEBI" id="CHEBI:57792"/>
        <dbReference type="ChEBI" id="CHEBI:59776"/>
        <dbReference type="EC" id="2.2.1.7"/>
    </reaction>
</comment>
<gene>
    <name evidence="10 13" type="primary">dxs</name>
    <name evidence="13" type="ORF">H9851_00450</name>
</gene>
<dbReference type="Pfam" id="PF13292">
    <property type="entry name" value="DXP_synthase_N"/>
    <property type="match status" value="1"/>
</dbReference>
<evidence type="ECO:0000256" key="11">
    <source>
        <dbReference type="SAM" id="Coils"/>
    </source>
</evidence>
<comment type="cofactor">
    <cofactor evidence="10">
        <name>Mg(2+)</name>
        <dbReference type="ChEBI" id="CHEBI:18420"/>
    </cofactor>
    <text evidence="10">Binds 1 Mg(2+) ion per subunit.</text>
</comment>
<dbReference type="InterPro" id="IPR049557">
    <property type="entry name" value="Transketolase_CS"/>
</dbReference>
<dbReference type="Gene3D" id="3.40.50.920">
    <property type="match status" value="1"/>
</dbReference>
<dbReference type="InterPro" id="IPR009014">
    <property type="entry name" value="Transketo_C/PFOR_II"/>
</dbReference>
<protein>
    <recommendedName>
        <fullName evidence="10">1-deoxy-D-xylulose-5-phosphate synthase</fullName>
        <ecNumber evidence="10">2.2.1.7</ecNumber>
    </recommendedName>
    <alternativeName>
        <fullName evidence="10">1-deoxyxylulose-5-phosphate synthase</fullName>
        <shortName evidence="10">DXP synthase</shortName>
        <shortName evidence="10">DXPS</shortName>
    </alternativeName>
</protein>
<dbReference type="InterPro" id="IPR029061">
    <property type="entry name" value="THDP-binding"/>
</dbReference>
<dbReference type="InterPro" id="IPR033248">
    <property type="entry name" value="Transketolase_C"/>
</dbReference>
<dbReference type="EMBL" id="DXEW01000003">
    <property type="protein sequence ID" value="HIX49740.1"/>
    <property type="molecule type" value="Genomic_DNA"/>
</dbReference>
<dbReference type="Gene3D" id="3.40.50.970">
    <property type="match status" value="2"/>
</dbReference>
<dbReference type="GO" id="GO:0009228">
    <property type="term" value="P:thiamine biosynthetic process"/>
    <property type="evidence" value="ECO:0007669"/>
    <property type="project" value="UniProtKB-UniRule"/>
</dbReference>
<dbReference type="Pfam" id="PF02780">
    <property type="entry name" value="Transketolase_C"/>
    <property type="match status" value="1"/>
</dbReference>
<evidence type="ECO:0000256" key="5">
    <source>
        <dbReference type="ARBA" id="ARBA00022723"/>
    </source>
</evidence>
<feature type="domain" description="Transketolase-like pyrimidine-binding" evidence="12">
    <location>
        <begin position="306"/>
        <end position="470"/>
    </location>
</feature>
<feature type="binding site" evidence="10">
    <location>
        <begin position="117"/>
        <end position="119"/>
    </location>
    <ligand>
        <name>thiamine diphosphate</name>
        <dbReference type="ChEBI" id="CHEBI:58937"/>
    </ligand>
</feature>
<dbReference type="PANTHER" id="PTHR43322:SF5">
    <property type="entry name" value="1-DEOXY-D-XYLULOSE-5-PHOSPHATE SYNTHASE, CHLOROPLASTIC"/>
    <property type="match status" value="1"/>
</dbReference>
<dbReference type="HAMAP" id="MF_00315">
    <property type="entry name" value="DXP_synth"/>
    <property type="match status" value="1"/>
</dbReference>
<dbReference type="GO" id="GO:0016114">
    <property type="term" value="P:terpenoid biosynthetic process"/>
    <property type="evidence" value="ECO:0007669"/>
    <property type="project" value="UniProtKB-UniRule"/>
</dbReference>
<keyword evidence="5 10" id="KW-0479">Metal-binding</keyword>
<evidence type="ECO:0000256" key="7">
    <source>
        <dbReference type="ARBA" id="ARBA00022977"/>
    </source>
</evidence>
<dbReference type="GO" id="GO:0008661">
    <property type="term" value="F:1-deoxy-D-xylulose-5-phosphate synthase activity"/>
    <property type="evidence" value="ECO:0007669"/>
    <property type="project" value="UniProtKB-UniRule"/>
</dbReference>
<evidence type="ECO:0000313" key="13">
    <source>
        <dbReference type="EMBL" id="HIX49740.1"/>
    </source>
</evidence>
<dbReference type="NCBIfam" id="NF003933">
    <property type="entry name" value="PRK05444.2-2"/>
    <property type="match status" value="1"/>
</dbReference>
<evidence type="ECO:0000313" key="14">
    <source>
        <dbReference type="Proteomes" id="UP000886847"/>
    </source>
</evidence>
<evidence type="ECO:0000256" key="4">
    <source>
        <dbReference type="ARBA" id="ARBA00022679"/>
    </source>
</evidence>
<dbReference type="InterPro" id="IPR005477">
    <property type="entry name" value="Dxylulose-5-P_synthase"/>
</dbReference>